<proteinExistence type="predicted"/>
<dbReference type="KEGG" id="sdyn:Mal52_41860"/>
<dbReference type="PANTHER" id="PTHR46825:SF9">
    <property type="entry name" value="BETA-LACTAMASE-RELATED DOMAIN-CONTAINING PROTEIN"/>
    <property type="match status" value="1"/>
</dbReference>
<evidence type="ECO:0000259" key="1">
    <source>
        <dbReference type="Pfam" id="PF00144"/>
    </source>
</evidence>
<gene>
    <name evidence="2" type="ORF">Mal52_41860</name>
</gene>
<dbReference type="InterPro" id="IPR001466">
    <property type="entry name" value="Beta-lactam-related"/>
</dbReference>
<reference evidence="2 3" key="1">
    <citation type="submission" date="2019-02" db="EMBL/GenBank/DDBJ databases">
        <title>Deep-cultivation of Planctomycetes and their phenomic and genomic characterization uncovers novel biology.</title>
        <authorList>
            <person name="Wiegand S."/>
            <person name="Jogler M."/>
            <person name="Boedeker C."/>
            <person name="Pinto D."/>
            <person name="Vollmers J."/>
            <person name="Rivas-Marin E."/>
            <person name="Kohn T."/>
            <person name="Peeters S.H."/>
            <person name="Heuer A."/>
            <person name="Rast P."/>
            <person name="Oberbeckmann S."/>
            <person name="Bunk B."/>
            <person name="Jeske O."/>
            <person name="Meyerdierks A."/>
            <person name="Storesund J.E."/>
            <person name="Kallscheuer N."/>
            <person name="Luecker S."/>
            <person name="Lage O.M."/>
            <person name="Pohl T."/>
            <person name="Merkel B.J."/>
            <person name="Hornburger P."/>
            <person name="Mueller R.-W."/>
            <person name="Bruemmer F."/>
            <person name="Labrenz M."/>
            <person name="Spormann A.M."/>
            <person name="Op den Camp H."/>
            <person name="Overmann J."/>
            <person name="Amann R."/>
            <person name="Jetten M.S.M."/>
            <person name="Mascher T."/>
            <person name="Medema M.H."/>
            <person name="Devos D.P."/>
            <person name="Kaster A.-K."/>
            <person name="Ovreas L."/>
            <person name="Rohde M."/>
            <person name="Galperin M.Y."/>
            <person name="Jogler C."/>
        </authorList>
    </citation>
    <scope>NUCLEOTIDE SEQUENCE [LARGE SCALE GENOMIC DNA]</scope>
    <source>
        <strain evidence="2 3">Mal52</strain>
    </source>
</reference>
<evidence type="ECO:0000313" key="2">
    <source>
        <dbReference type="EMBL" id="QDU45691.1"/>
    </source>
</evidence>
<accession>A0A517ZT80</accession>
<keyword evidence="2" id="KW-0121">Carboxypeptidase</keyword>
<evidence type="ECO:0000313" key="3">
    <source>
        <dbReference type="Proteomes" id="UP000319383"/>
    </source>
</evidence>
<dbReference type="GO" id="GO:0009002">
    <property type="term" value="F:serine-type D-Ala-D-Ala carboxypeptidase activity"/>
    <property type="evidence" value="ECO:0007669"/>
    <property type="project" value="UniProtKB-EC"/>
</dbReference>
<dbReference type="SUPFAM" id="SSF56601">
    <property type="entry name" value="beta-lactamase/transpeptidase-like"/>
    <property type="match status" value="1"/>
</dbReference>
<dbReference type="RefSeq" id="WP_197534344.1">
    <property type="nucleotide sequence ID" value="NZ_CP036276.1"/>
</dbReference>
<dbReference type="Pfam" id="PF00144">
    <property type="entry name" value="Beta-lactamase"/>
    <property type="match status" value="1"/>
</dbReference>
<dbReference type="EC" id="3.4.16.4" evidence="2"/>
<organism evidence="2 3">
    <name type="scientific">Symmachiella dynata</name>
    <dbReference type="NCBI Taxonomy" id="2527995"/>
    <lineage>
        <taxon>Bacteria</taxon>
        <taxon>Pseudomonadati</taxon>
        <taxon>Planctomycetota</taxon>
        <taxon>Planctomycetia</taxon>
        <taxon>Planctomycetales</taxon>
        <taxon>Planctomycetaceae</taxon>
        <taxon>Symmachiella</taxon>
    </lineage>
</organism>
<keyword evidence="2" id="KW-0378">Hydrolase</keyword>
<name>A0A517ZT80_9PLAN</name>
<feature type="domain" description="Beta-lactamase-related" evidence="1">
    <location>
        <begin position="44"/>
        <end position="371"/>
    </location>
</feature>
<dbReference type="PANTHER" id="PTHR46825">
    <property type="entry name" value="D-ALANYL-D-ALANINE-CARBOXYPEPTIDASE/ENDOPEPTIDASE AMPH"/>
    <property type="match status" value="1"/>
</dbReference>
<keyword evidence="3" id="KW-1185">Reference proteome</keyword>
<dbReference type="Proteomes" id="UP000319383">
    <property type="component" value="Chromosome"/>
</dbReference>
<dbReference type="InterPro" id="IPR012338">
    <property type="entry name" value="Beta-lactam/transpept-like"/>
</dbReference>
<sequence>MMLNCLRRTALSFAVIALLFLFILPLQARELNNRQQQMIRQAMLKELKKQGAVGVAVGYLQNGQVVHAEGYGYADLANKQQLSKSTVMNWASNSKPVMAILALQLIEKGQLDLGADIHDYLPNYPPTTSRITTRQLLCHQSGIPHYKNGPVVGTPRKFREQLPYLDPVNALHKFDKSPLLFQPGAKYSYSSYAYVLLSAVVQAAGKEPIDQQLEKRIIQPLRLTSFELDVPESNNRNWSVGYYRNSNGQVLPAPEEAHYWKHGAGGYKSNIRDFARWAQAVMNDELISARTRKLMWTAQRTNNGQATKKGLGVTVEVQNRQPKISHNGSQTEARSRMVLYPSSRNGVVILCNSNHANPGRFSTAVYRALRAAR</sequence>
<keyword evidence="2" id="KW-0645">Protease</keyword>
<dbReference type="InterPro" id="IPR050491">
    <property type="entry name" value="AmpC-like"/>
</dbReference>
<dbReference type="AlphaFoldDB" id="A0A517ZT80"/>
<dbReference type="EMBL" id="CP036276">
    <property type="protein sequence ID" value="QDU45691.1"/>
    <property type="molecule type" value="Genomic_DNA"/>
</dbReference>
<dbReference type="Gene3D" id="3.40.710.10">
    <property type="entry name" value="DD-peptidase/beta-lactamase superfamily"/>
    <property type="match status" value="1"/>
</dbReference>
<protein>
    <submittedName>
        <fullName evidence="2">D-alanyl-D-alanine carboxypeptidase</fullName>
        <ecNumber evidence="2">3.4.16.4</ecNumber>
    </submittedName>
</protein>